<reference evidence="2 3" key="1">
    <citation type="submission" date="2023-01" db="EMBL/GenBank/DDBJ databases">
        <authorList>
            <person name="Kreplak J."/>
        </authorList>
    </citation>
    <scope>NUCLEOTIDE SEQUENCE [LARGE SCALE GENOMIC DNA]</scope>
</reference>
<sequence>MMEDYMVANMWGSRDCEWSTKDSEGESGETLTIWKRNTITPESNFNGKGFLGLTTIQEGSDLLLHQYLLTSCGKYFTQIKPDGKACSRLDCFLLYERLIIKWCVVVQEVGNRDISYHKHVWLKSSTLDWGPKGFKVNNYWENLRRWNKNVLGWLELKIPEGVEDLNQLEEYIQVADIQVTEEIKLERKEEFSEEAIKEVVFEGDGDKRPWPTKFNLEFMKKCWDTIGVEVIGFIKEFHKNGRLPKAVTSTFLSLVPKCENPQSLDEYRPTCLISGLLKIIAKKLVARLRRVIRRLVSRECPKSKESTWWRDISKLCDELRGITKKITIMVGDGNSTSLWKTSWLWQGVLADQFPVLSNIKVFVWRLVQDRVPTRKQFLKRIMLESHDVLCVFCEQHEEDLDHLLLHCPKVKPIWQMIQKWMDVELPTEGNCCLQFLKVVEVLKGKLACNKTGVIWLTVCWCI</sequence>
<protein>
    <recommendedName>
        <fullName evidence="1">Reverse transcriptase zinc-binding domain-containing protein</fullName>
    </recommendedName>
</protein>
<dbReference type="InterPro" id="IPR026960">
    <property type="entry name" value="RVT-Znf"/>
</dbReference>
<dbReference type="InterPro" id="IPR052343">
    <property type="entry name" value="Retrotransposon-Effector_Assoc"/>
</dbReference>
<evidence type="ECO:0000313" key="3">
    <source>
        <dbReference type="Proteomes" id="UP001157006"/>
    </source>
</evidence>
<proteinExistence type="predicted"/>
<gene>
    <name evidence="2" type="ORF">VFH_V118760</name>
</gene>
<name>A0AAV1AUN7_VICFA</name>
<evidence type="ECO:0000259" key="1">
    <source>
        <dbReference type="Pfam" id="PF13966"/>
    </source>
</evidence>
<dbReference type="Pfam" id="PF13966">
    <property type="entry name" value="zf-RVT"/>
    <property type="match status" value="1"/>
</dbReference>
<dbReference type="AlphaFoldDB" id="A0AAV1AUN7"/>
<feature type="domain" description="Reverse transcriptase zinc-binding" evidence="1">
    <location>
        <begin position="356"/>
        <end position="414"/>
    </location>
</feature>
<dbReference type="PANTHER" id="PTHR46890">
    <property type="entry name" value="NON-LTR RETROLELEMENT REVERSE TRANSCRIPTASE-LIKE PROTEIN-RELATED"/>
    <property type="match status" value="1"/>
</dbReference>
<dbReference type="PANTHER" id="PTHR46890:SF48">
    <property type="entry name" value="RNA-DIRECTED DNA POLYMERASE"/>
    <property type="match status" value="1"/>
</dbReference>
<evidence type="ECO:0000313" key="2">
    <source>
        <dbReference type="EMBL" id="CAI8614206.1"/>
    </source>
</evidence>
<dbReference type="EMBL" id="OX451740">
    <property type="protein sequence ID" value="CAI8614206.1"/>
    <property type="molecule type" value="Genomic_DNA"/>
</dbReference>
<keyword evidence="3" id="KW-1185">Reference proteome</keyword>
<dbReference type="Proteomes" id="UP001157006">
    <property type="component" value="Chromosome 5"/>
</dbReference>
<organism evidence="2 3">
    <name type="scientific">Vicia faba</name>
    <name type="common">Broad bean</name>
    <name type="synonym">Faba vulgaris</name>
    <dbReference type="NCBI Taxonomy" id="3906"/>
    <lineage>
        <taxon>Eukaryota</taxon>
        <taxon>Viridiplantae</taxon>
        <taxon>Streptophyta</taxon>
        <taxon>Embryophyta</taxon>
        <taxon>Tracheophyta</taxon>
        <taxon>Spermatophyta</taxon>
        <taxon>Magnoliopsida</taxon>
        <taxon>eudicotyledons</taxon>
        <taxon>Gunneridae</taxon>
        <taxon>Pentapetalae</taxon>
        <taxon>rosids</taxon>
        <taxon>fabids</taxon>
        <taxon>Fabales</taxon>
        <taxon>Fabaceae</taxon>
        <taxon>Papilionoideae</taxon>
        <taxon>50 kb inversion clade</taxon>
        <taxon>NPAAA clade</taxon>
        <taxon>Hologalegina</taxon>
        <taxon>IRL clade</taxon>
        <taxon>Fabeae</taxon>
        <taxon>Vicia</taxon>
    </lineage>
</organism>
<accession>A0AAV1AUN7</accession>